<feature type="compositionally biased region" description="Basic and acidic residues" evidence="2">
    <location>
        <begin position="18"/>
        <end position="30"/>
    </location>
</feature>
<dbReference type="InterPro" id="IPR004155">
    <property type="entry name" value="PBS_lyase_HEAT"/>
</dbReference>
<evidence type="ECO:0000256" key="2">
    <source>
        <dbReference type="SAM" id="MobiDB-lite"/>
    </source>
</evidence>
<dbReference type="SUPFAM" id="SSF48371">
    <property type="entry name" value="ARM repeat"/>
    <property type="match status" value="1"/>
</dbReference>
<dbReference type="InterPro" id="IPR011989">
    <property type="entry name" value="ARM-like"/>
</dbReference>
<evidence type="ECO:0000313" key="3">
    <source>
        <dbReference type="EMBL" id="EKF86620.1"/>
    </source>
</evidence>
<dbReference type="RefSeq" id="WP_004030016.1">
    <property type="nucleotide sequence ID" value="NZ_AMPO01000002.1"/>
</dbReference>
<proteinExistence type="predicted"/>
<organism evidence="3 4">
    <name type="scientific">Methanobacterium formicicum (strain DSM 3637 / PP1)</name>
    <dbReference type="NCBI Taxonomy" id="1204725"/>
    <lineage>
        <taxon>Archaea</taxon>
        <taxon>Methanobacteriati</taxon>
        <taxon>Methanobacteriota</taxon>
        <taxon>Methanomada group</taxon>
        <taxon>Methanobacteria</taxon>
        <taxon>Methanobacteriales</taxon>
        <taxon>Methanobacteriaceae</taxon>
        <taxon>Methanobacterium</taxon>
    </lineage>
</organism>
<dbReference type="InterPro" id="IPR021133">
    <property type="entry name" value="HEAT_type_2"/>
</dbReference>
<gene>
    <name evidence="3" type="ORF">A994_04028</name>
</gene>
<comment type="function">
    <text evidence="1">Catalyzes the hydroxylation of the N(6)-(4-aminobutyl)-L-lysine intermediate produced by deoxyhypusine synthase/DHPS on a critical lysine of the eukaryotic translation initiation factor 5A/eIF-5A. This is the second step of the post-translational modification of that lysine into an unusual amino acid residue named hypusine. Hypusination is unique to mature eIF-5A factor and is essential for its function.</text>
</comment>
<dbReference type="PROSITE" id="PS50077">
    <property type="entry name" value="HEAT_REPEAT"/>
    <property type="match status" value="1"/>
</dbReference>
<evidence type="ECO:0000313" key="4">
    <source>
        <dbReference type="Proteomes" id="UP000007360"/>
    </source>
</evidence>
<evidence type="ECO:0000256" key="1">
    <source>
        <dbReference type="ARBA" id="ARBA00045876"/>
    </source>
</evidence>
<dbReference type="SMART" id="SM00567">
    <property type="entry name" value="EZ_HEAT"/>
    <property type="match status" value="2"/>
</dbReference>
<dbReference type="Pfam" id="PF13646">
    <property type="entry name" value="HEAT_2"/>
    <property type="match status" value="1"/>
</dbReference>
<protein>
    <submittedName>
        <fullName evidence="3">PBS lyase HEAT domain-containing protein</fullName>
    </submittedName>
</protein>
<dbReference type="GO" id="GO:0016491">
    <property type="term" value="F:oxidoreductase activity"/>
    <property type="evidence" value="ECO:0007669"/>
    <property type="project" value="TreeGrafter"/>
</dbReference>
<sequence>MSTNDHEQLLNDLTDDDPEKRKESAEKLGESENPDVIEPLIKALEDDNPQVRFTSAKSLGKIGDPAIEPLVTILKNEEGNIRRYATLALKDIKS</sequence>
<dbReference type="AlphaFoldDB" id="K2RV09"/>
<name>K2RV09_METFP</name>
<dbReference type="PANTHER" id="PTHR12697">
    <property type="entry name" value="PBS LYASE HEAT-LIKE PROTEIN"/>
    <property type="match status" value="1"/>
</dbReference>
<keyword evidence="3" id="KW-0456">Lyase</keyword>
<reference evidence="3 4" key="1">
    <citation type="journal article" date="2012" name="J. Bacteriol.">
        <title>Draft genome sequence of Methanobacterium formicicum DSM 3637, an archaebacterium isolated from the methane producer amoeba Pelomyxa palustris.</title>
        <authorList>
            <person name="Gutierrez G."/>
        </authorList>
    </citation>
    <scope>NUCLEOTIDE SEQUENCE [LARGE SCALE GENOMIC DNA]</scope>
    <source>
        <strain evidence="4">DSM 3637 / PP1</strain>
    </source>
</reference>
<dbReference type="Proteomes" id="UP000007360">
    <property type="component" value="Unassembled WGS sequence"/>
</dbReference>
<feature type="non-terminal residue" evidence="3">
    <location>
        <position position="94"/>
    </location>
</feature>
<comment type="caution">
    <text evidence="3">The sequence shown here is derived from an EMBL/GenBank/DDBJ whole genome shotgun (WGS) entry which is preliminary data.</text>
</comment>
<dbReference type="Gene3D" id="1.25.10.10">
    <property type="entry name" value="Leucine-rich Repeat Variant"/>
    <property type="match status" value="1"/>
</dbReference>
<dbReference type="InterPro" id="IPR016024">
    <property type="entry name" value="ARM-type_fold"/>
</dbReference>
<keyword evidence="4" id="KW-1185">Reference proteome</keyword>
<dbReference type="OrthoDB" id="142930at2157"/>
<accession>K2RV09</accession>
<feature type="region of interest" description="Disordered" evidence="2">
    <location>
        <begin position="1"/>
        <end position="35"/>
    </location>
</feature>
<dbReference type="EMBL" id="AMPO01000002">
    <property type="protein sequence ID" value="EKF86620.1"/>
    <property type="molecule type" value="Genomic_DNA"/>
</dbReference>
<dbReference type="PANTHER" id="PTHR12697:SF5">
    <property type="entry name" value="DEOXYHYPUSINE HYDROXYLASE"/>
    <property type="match status" value="1"/>
</dbReference>
<dbReference type="GO" id="GO:0016829">
    <property type="term" value="F:lyase activity"/>
    <property type="evidence" value="ECO:0007669"/>
    <property type="project" value="UniProtKB-KW"/>
</dbReference>